<accession>A0A1V4STU2</accession>
<keyword evidence="1" id="KW-0812">Transmembrane</keyword>
<keyword evidence="1" id="KW-1133">Transmembrane helix</keyword>
<protein>
    <submittedName>
        <fullName evidence="2">Uncharacterized protein</fullName>
    </submittedName>
</protein>
<dbReference type="EMBL" id="LTAY01000048">
    <property type="protein sequence ID" value="OPX47285.1"/>
    <property type="molecule type" value="Genomic_DNA"/>
</dbReference>
<proteinExistence type="predicted"/>
<evidence type="ECO:0000313" key="2">
    <source>
        <dbReference type="EMBL" id="OPX47285.1"/>
    </source>
</evidence>
<evidence type="ECO:0000313" key="3">
    <source>
        <dbReference type="Proteomes" id="UP000191448"/>
    </source>
</evidence>
<feature type="transmembrane region" description="Helical" evidence="1">
    <location>
        <begin position="20"/>
        <end position="39"/>
    </location>
</feature>
<name>A0A1V4STU2_9CLOT</name>
<keyword evidence="1" id="KW-0472">Membrane</keyword>
<dbReference type="Proteomes" id="UP000191448">
    <property type="component" value="Unassembled WGS sequence"/>
</dbReference>
<organism evidence="2 3">
    <name type="scientific">Clostridium thermobutyricum DSM 4928</name>
    <dbReference type="NCBI Taxonomy" id="1121339"/>
    <lineage>
        <taxon>Bacteria</taxon>
        <taxon>Bacillati</taxon>
        <taxon>Bacillota</taxon>
        <taxon>Clostridia</taxon>
        <taxon>Eubacteriales</taxon>
        <taxon>Clostridiaceae</taxon>
        <taxon>Clostridium</taxon>
    </lineage>
</organism>
<evidence type="ECO:0000256" key="1">
    <source>
        <dbReference type="SAM" id="Phobius"/>
    </source>
</evidence>
<dbReference type="AlphaFoldDB" id="A0A1V4STU2"/>
<dbReference type="RefSeq" id="WP_002596691.1">
    <property type="nucleotide sequence ID" value="NZ_LTAY01000048.1"/>
</dbReference>
<sequence>MIIEIRRGRYTNTLRKARMIKAIGYGLVSLGAVIIAKSMK</sequence>
<gene>
    <name evidence="2" type="ORF">CLTHE_18480</name>
</gene>
<comment type="caution">
    <text evidence="2">The sequence shown here is derived from an EMBL/GenBank/DDBJ whole genome shotgun (WGS) entry which is preliminary data.</text>
</comment>
<reference evidence="2 3" key="1">
    <citation type="submission" date="2016-02" db="EMBL/GenBank/DDBJ databases">
        <title>Genome sequence of Clostridium thermobutyricum DSM 4928.</title>
        <authorList>
            <person name="Poehlein A."/>
            <person name="Daniel R."/>
        </authorList>
    </citation>
    <scope>NUCLEOTIDE SEQUENCE [LARGE SCALE GENOMIC DNA]</scope>
    <source>
        <strain evidence="2 3">DSM 4928</strain>
    </source>
</reference>